<dbReference type="EMBL" id="JAMQOQ010000001">
    <property type="protein sequence ID" value="MDS0293518.1"/>
    <property type="molecule type" value="Genomic_DNA"/>
</dbReference>
<dbReference type="InterPro" id="IPR011991">
    <property type="entry name" value="ArsR-like_HTH"/>
</dbReference>
<evidence type="ECO:0000313" key="4">
    <source>
        <dbReference type="Proteomes" id="UP001254813"/>
    </source>
</evidence>
<dbReference type="InterPro" id="IPR036388">
    <property type="entry name" value="WH-like_DNA-bd_sf"/>
</dbReference>
<dbReference type="InterPro" id="IPR036390">
    <property type="entry name" value="WH_DNA-bd_sf"/>
</dbReference>
<evidence type="ECO:0000313" key="3">
    <source>
        <dbReference type="EMBL" id="MDS0293518.1"/>
    </source>
</evidence>
<sequence length="264" mass="29969">MDTALEEIEFLALSANRVQVLDALREGRHTRRELVERTGASQPTLGRILRDFTDRHWIERDGDAYAATATGRLVAAEFTDLLETLETEGRLREVMQWLPTEEMGFDLRCLSDATITTPSQTRPGAPVQRVLELLERAESVRIFSYAFNEQSLDVIRRRTVEEGQTFRGVFSPAAVDALAHDSALRRRLRELTDHADAEIRLYDGEIPLAVTITDDVAHLFLRDESGLLRAAIDSDDPEVLAWAEERFERYWAESSPLEGEELAE</sequence>
<dbReference type="SUPFAM" id="SSF46785">
    <property type="entry name" value="Winged helix' DNA-binding domain"/>
    <property type="match status" value="1"/>
</dbReference>
<dbReference type="InterPro" id="IPR057527">
    <property type="entry name" value="HVO_A0261-like_N"/>
</dbReference>
<dbReference type="Proteomes" id="UP001254813">
    <property type="component" value="Unassembled WGS sequence"/>
</dbReference>
<reference evidence="3 4" key="1">
    <citation type="submission" date="2022-06" db="EMBL/GenBank/DDBJ databases">
        <title>Halogeometricum sp. a new haloarchaeum isolate from saline soil.</title>
        <authorList>
            <person name="Strakova D."/>
            <person name="Galisteo C."/>
            <person name="Sanchez-Porro C."/>
            <person name="Ventosa A."/>
        </authorList>
    </citation>
    <scope>NUCLEOTIDE SEQUENCE [LARGE SCALE GENOMIC DNA]</scope>
    <source>
        <strain evidence="4">S3BR25-2</strain>
    </source>
</reference>
<comment type="caution">
    <text evidence="3">The sequence shown here is derived from an EMBL/GenBank/DDBJ whole genome shotgun (WGS) entry which is preliminary data.</text>
</comment>
<protein>
    <submittedName>
        <fullName evidence="3">DUF1724 domain-containing protein</fullName>
    </submittedName>
</protein>
<evidence type="ECO:0000259" key="1">
    <source>
        <dbReference type="Pfam" id="PF08350"/>
    </source>
</evidence>
<name>A0ABU2FZS2_9EURY</name>
<evidence type="ECO:0000259" key="2">
    <source>
        <dbReference type="Pfam" id="PF25213"/>
    </source>
</evidence>
<organism evidence="3 4">
    <name type="scientific">Halogeometricum luteum</name>
    <dbReference type="NCBI Taxonomy" id="2950537"/>
    <lineage>
        <taxon>Archaea</taxon>
        <taxon>Methanobacteriati</taxon>
        <taxon>Methanobacteriota</taxon>
        <taxon>Stenosarchaea group</taxon>
        <taxon>Halobacteria</taxon>
        <taxon>Halobacteriales</taxon>
        <taxon>Haloferacaceae</taxon>
        <taxon>Halogeometricum</taxon>
    </lineage>
</organism>
<accession>A0ABU2FZS2</accession>
<dbReference type="CDD" id="cd00090">
    <property type="entry name" value="HTH_ARSR"/>
    <property type="match status" value="1"/>
</dbReference>
<dbReference type="Gene3D" id="1.10.10.10">
    <property type="entry name" value="Winged helix-like DNA-binding domain superfamily/Winged helix DNA-binding domain"/>
    <property type="match status" value="1"/>
</dbReference>
<keyword evidence="4" id="KW-1185">Reference proteome</keyword>
<dbReference type="InterPro" id="IPR013561">
    <property type="entry name" value="FilR1_middle_dom"/>
</dbReference>
<feature type="domain" description="HVO-A0261-like N-terminal" evidence="2">
    <location>
        <begin position="6"/>
        <end position="89"/>
    </location>
</feature>
<dbReference type="Pfam" id="PF08350">
    <property type="entry name" value="FilR1_middle"/>
    <property type="match status" value="1"/>
</dbReference>
<dbReference type="Pfam" id="PF25213">
    <property type="entry name" value="HVO_A0261_N"/>
    <property type="match status" value="1"/>
</dbReference>
<dbReference type="RefSeq" id="WP_310927329.1">
    <property type="nucleotide sequence ID" value="NZ_JAMQOQ010000001.1"/>
</dbReference>
<proteinExistence type="predicted"/>
<feature type="domain" description="Methanogenesis regulatory protein FilR1 middle" evidence="1">
    <location>
        <begin position="123"/>
        <end position="252"/>
    </location>
</feature>
<gene>
    <name evidence="3" type="ORF">NDI79_04930</name>
</gene>